<feature type="non-terminal residue" evidence="2">
    <location>
        <position position="83"/>
    </location>
</feature>
<feature type="non-terminal residue" evidence="2">
    <location>
        <position position="1"/>
    </location>
</feature>
<dbReference type="SUPFAM" id="SSF46548">
    <property type="entry name" value="alpha-helical ferredoxin"/>
    <property type="match status" value="1"/>
</dbReference>
<protein>
    <submittedName>
        <fullName evidence="2">Succinate dehydrogenase/fumarate reductase iron-sulfur subunit</fullName>
    </submittedName>
</protein>
<reference evidence="2 3" key="1">
    <citation type="journal article" date="2018" name="Nat. Biotechnol.">
        <title>A standardized bacterial taxonomy based on genome phylogeny substantially revises the tree of life.</title>
        <authorList>
            <person name="Parks D.H."/>
            <person name="Chuvochina M."/>
            <person name="Waite D.W."/>
            <person name="Rinke C."/>
            <person name="Skarshewski A."/>
            <person name="Chaumeil P.A."/>
            <person name="Hugenholtz P."/>
        </authorList>
    </citation>
    <scope>NUCLEOTIDE SEQUENCE [LARGE SCALE GENOMIC DNA]</scope>
    <source>
        <strain evidence="2">UBA11482</strain>
    </source>
</reference>
<organism evidence="2 3">
    <name type="scientific">Coprobacter fastidiosus</name>
    <dbReference type="NCBI Taxonomy" id="1099853"/>
    <lineage>
        <taxon>Bacteria</taxon>
        <taxon>Pseudomonadati</taxon>
        <taxon>Bacteroidota</taxon>
        <taxon>Bacteroidia</taxon>
        <taxon>Bacteroidales</taxon>
        <taxon>Barnesiellaceae</taxon>
        <taxon>Coprobacter</taxon>
    </lineage>
</organism>
<dbReference type="Gene3D" id="3.30.70.20">
    <property type="match status" value="1"/>
</dbReference>
<sequence length="83" mass="8434">TIEPWRSAGFPIIRDLMVDRSAYDKIIQAGGFVSVNTGGVPDANAIAIPKEDADLAMDAAACIGCGACAAACKNGSAMLFVSA</sequence>
<name>A0A354M2H0_9BACT</name>
<gene>
    <name evidence="2" type="ORF">DDY73_06850</name>
</gene>
<dbReference type="PROSITE" id="PS51379">
    <property type="entry name" value="4FE4S_FER_2"/>
    <property type="match status" value="1"/>
</dbReference>
<dbReference type="AlphaFoldDB" id="A0A354M2H0"/>
<comment type="caution">
    <text evidence="2">The sequence shown here is derived from an EMBL/GenBank/DDBJ whole genome shotgun (WGS) entry which is preliminary data.</text>
</comment>
<proteinExistence type="predicted"/>
<feature type="domain" description="4Fe-4S ferredoxin-type" evidence="1">
    <location>
        <begin position="53"/>
        <end position="83"/>
    </location>
</feature>
<evidence type="ECO:0000313" key="2">
    <source>
        <dbReference type="EMBL" id="HBJ08709.1"/>
    </source>
</evidence>
<evidence type="ECO:0000259" key="1">
    <source>
        <dbReference type="PROSITE" id="PS51379"/>
    </source>
</evidence>
<dbReference type="InterPro" id="IPR017896">
    <property type="entry name" value="4Fe4S_Fe-S-bd"/>
</dbReference>
<accession>A0A354M2H0</accession>
<dbReference type="Pfam" id="PF00037">
    <property type="entry name" value="Fer4"/>
    <property type="match status" value="1"/>
</dbReference>
<dbReference type="EMBL" id="DNWC01000090">
    <property type="protein sequence ID" value="HBJ08709.1"/>
    <property type="molecule type" value="Genomic_DNA"/>
</dbReference>
<evidence type="ECO:0000313" key="3">
    <source>
        <dbReference type="Proteomes" id="UP000262954"/>
    </source>
</evidence>
<dbReference type="Proteomes" id="UP000262954">
    <property type="component" value="Unassembled WGS sequence"/>
</dbReference>